<name>A0A454CPR5_VIBHA</name>
<accession>A0A454CPR5</accession>
<proteinExistence type="predicted"/>
<dbReference type="Proteomes" id="UP000008367">
    <property type="component" value="Unassembled WGS sequence"/>
</dbReference>
<dbReference type="InterPro" id="IPR017740">
    <property type="entry name" value="TssA-like"/>
</dbReference>
<dbReference type="InterPro" id="IPR010657">
    <property type="entry name" value="ImpA_N"/>
</dbReference>
<protein>
    <submittedName>
        <fullName evidence="3">Type VI secretion-associated protein</fullName>
    </submittedName>
</protein>
<dbReference type="EMBL" id="AJSR01002549">
    <property type="protein sequence ID" value="EKM28393.1"/>
    <property type="molecule type" value="Genomic_DNA"/>
</dbReference>
<feature type="region of interest" description="Disordered" evidence="1">
    <location>
        <begin position="303"/>
        <end position="334"/>
    </location>
</feature>
<feature type="domain" description="ImpA N-terminal" evidence="2">
    <location>
        <begin position="8"/>
        <end position="154"/>
    </location>
</feature>
<dbReference type="Pfam" id="PF06812">
    <property type="entry name" value="ImpA_N"/>
    <property type="match status" value="1"/>
</dbReference>
<evidence type="ECO:0000256" key="1">
    <source>
        <dbReference type="SAM" id="MobiDB-lite"/>
    </source>
</evidence>
<evidence type="ECO:0000313" key="3">
    <source>
        <dbReference type="EMBL" id="EKM28393.1"/>
    </source>
</evidence>
<sequence>MVDIDSLLAPITDGSPSGVYLKLDRSAYRALRNSYNAAQSSFRQLVETPEASSDESLLESNDENWTQLRTATFHALTQSSKDLELLGWYIASQLFTDAPYRNLADATQVLLSTVEQFWDSLNPFLPEDKLKSAEESGIARERAEFRMKPLLQLVGETHDTTAVYMPLQLIGLIDDITFADYLRTERNGSLGEIKTKAQNLFSADTQDILMDLAQTYQNLDATEQAIAKHCQPINATPVSFKFIKENIAELINAIRYLTEDNFSKWPLDEKFRLLKDEPQAAEIELPSVSAVEPTDNILESVAQTTGQASKEASQTSSTQQIDSVPPTSTKQTQPLIQAPSVSIDVQVHNRDHAFHELRKLADYFKQTEPHSPVPFLLERAIRWGYLSLPELLQEMTGGNNQVLDHINQLTGMDNLEQTILKTIPEPQSVPESVPTVPPATEVQTASNEESQSATSIETTTSEQSDTPNTTNQPEVKTTQSSSGITDFEW</sequence>
<dbReference type="STRING" id="669.AL538_16990"/>
<feature type="compositionally biased region" description="Polar residues" evidence="1">
    <location>
        <begin position="441"/>
        <end position="489"/>
    </location>
</feature>
<evidence type="ECO:0000313" key="4">
    <source>
        <dbReference type="Proteomes" id="UP000008367"/>
    </source>
</evidence>
<dbReference type="AlphaFoldDB" id="A0A454CPR5"/>
<comment type="caution">
    <text evidence="3">The sequence shown here is derived from an EMBL/GenBank/DDBJ whole genome shotgun (WGS) entry which is preliminary data.</text>
</comment>
<dbReference type="PANTHER" id="PTHR37951:SF1">
    <property type="entry name" value="TYPE VI SECRETION SYSTEM COMPONENT TSSA1"/>
    <property type="match status" value="1"/>
</dbReference>
<organism evidence="3 4">
    <name type="scientific">Vibrio harveyi</name>
    <name type="common">Beneckea harveyi</name>
    <dbReference type="NCBI Taxonomy" id="669"/>
    <lineage>
        <taxon>Bacteria</taxon>
        <taxon>Pseudomonadati</taxon>
        <taxon>Pseudomonadota</taxon>
        <taxon>Gammaproteobacteria</taxon>
        <taxon>Vibrionales</taxon>
        <taxon>Vibrionaceae</taxon>
        <taxon>Vibrio</taxon>
    </lineage>
</organism>
<feature type="region of interest" description="Disordered" evidence="1">
    <location>
        <begin position="425"/>
        <end position="489"/>
    </location>
</feature>
<gene>
    <name evidence="3" type="ORF">VCHENC02_5700</name>
</gene>
<reference evidence="3 4" key="1">
    <citation type="submission" date="2012-10" db="EMBL/GenBank/DDBJ databases">
        <title>Genome sequence of Vibrio Cholerae HENC-02.</title>
        <authorList>
            <person name="Eppinger M."/>
            <person name="Hasan N.A."/>
            <person name="Sengamalay N."/>
            <person name="Hine E."/>
            <person name="Su Q."/>
            <person name="Daugherty S.C."/>
            <person name="Young S."/>
            <person name="Sadzewicz L."/>
            <person name="Tallon L."/>
            <person name="Cebula T.A."/>
            <person name="Ravel J."/>
            <person name="Colwell R.R."/>
        </authorList>
    </citation>
    <scope>NUCLEOTIDE SEQUENCE [LARGE SCALE GENOMIC DNA]</scope>
    <source>
        <strain evidence="3 4">HENC-02</strain>
    </source>
</reference>
<dbReference type="PANTHER" id="PTHR37951">
    <property type="entry name" value="CYTOPLASMIC PROTEIN-RELATED"/>
    <property type="match status" value="1"/>
</dbReference>
<evidence type="ECO:0000259" key="2">
    <source>
        <dbReference type="Pfam" id="PF06812"/>
    </source>
</evidence>